<organism evidence="1 2">
    <name type="scientific">Candidatus Blautia faecavium</name>
    <dbReference type="NCBI Taxonomy" id="2838487"/>
    <lineage>
        <taxon>Bacteria</taxon>
        <taxon>Bacillati</taxon>
        <taxon>Bacillota</taxon>
        <taxon>Clostridia</taxon>
        <taxon>Lachnospirales</taxon>
        <taxon>Lachnospiraceae</taxon>
        <taxon>Blautia</taxon>
    </lineage>
</organism>
<dbReference type="Gene3D" id="3.40.50.1000">
    <property type="entry name" value="HAD superfamily/HAD-like"/>
    <property type="match status" value="1"/>
</dbReference>
<sequence length="220" mass="24674">MTIKAVIFDMDGVIFDSEALVIETWQEVAKRHSFSNVEQVCHECLGTNAQATKEIFLKHYGRDFPYDEYKKEMSQLFHERAAGGKLRQKPGIKELLHFLKENGLKTAVASSTRESVVRQELSEGGLLKWFDKIICGDMVSRSKPAPDIFLKACEELEISPSMAFVIEDSYNGIRAAHEAGTHPIMVPDLAEPTAEMEALTVRILPSLLAVKEYLSKTLSL</sequence>
<dbReference type="AlphaFoldDB" id="A0A9D2LTC0"/>
<name>A0A9D2LTC0_9FIRM</name>
<comment type="caution">
    <text evidence="1">The sequence shown here is derived from an EMBL/GenBank/DDBJ whole genome shotgun (WGS) entry which is preliminary data.</text>
</comment>
<dbReference type="InterPro" id="IPR023198">
    <property type="entry name" value="PGP-like_dom2"/>
</dbReference>
<dbReference type="NCBIfam" id="TIGR01509">
    <property type="entry name" value="HAD-SF-IA-v3"/>
    <property type="match status" value="1"/>
</dbReference>
<dbReference type="EMBL" id="DWYZ01000176">
    <property type="protein sequence ID" value="HJB29032.1"/>
    <property type="molecule type" value="Genomic_DNA"/>
</dbReference>
<protein>
    <submittedName>
        <fullName evidence="1">HAD family phosphatase</fullName>
    </submittedName>
</protein>
<evidence type="ECO:0000313" key="2">
    <source>
        <dbReference type="Proteomes" id="UP000823842"/>
    </source>
</evidence>
<accession>A0A9D2LTC0</accession>
<dbReference type="Gene3D" id="1.10.150.240">
    <property type="entry name" value="Putative phosphatase, domain 2"/>
    <property type="match status" value="1"/>
</dbReference>
<dbReference type="SUPFAM" id="SSF56784">
    <property type="entry name" value="HAD-like"/>
    <property type="match status" value="1"/>
</dbReference>
<dbReference type="InterPro" id="IPR036412">
    <property type="entry name" value="HAD-like_sf"/>
</dbReference>
<reference evidence="1" key="1">
    <citation type="journal article" date="2021" name="PeerJ">
        <title>Extensive microbial diversity within the chicken gut microbiome revealed by metagenomics and culture.</title>
        <authorList>
            <person name="Gilroy R."/>
            <person name="Ravi A."/>
            <person name="Getino M."/>
            <person name="Pursley I."/>
            <person name="Horton D.L."/>
            <person name="Alikhan N.F."/>
            <person name="Baker D."/>
            <person name="Gharbi K."/>
            <person name="Hall N."/>
            <person name="Watson M."/>
            <person name="Adriaenssens E.M."/>
            <person name="Foster-Nyarko E."/>
            <person name="Jarju S."/>
            <person name="Secka A."/>
            <person name="Antonio M."/>
            <person name="Oren A."/>
            <person name="Chaudhuri R.R."/>
            <person name="La Ragione R."/>
            <person name="Hildebrand F."/>
            <person name="Pallen M.J."/>
        </authorList>
    </citation>
    <scope>NUCLEOTIDE SEQUENCE</scope>
    <source>
        <strain evidence="1">ChiSjej1B19-5720</strain>
    </source>
</reference>
<dbReference type="Proteomes" id="UP000823842">
    <property type="component" value="Unassembled WGS sequence"/>
</dbReference>
<gene>
    <name evidence="1" type="ORF">IAA06_09615</name>
</gene>
<dbReference type="Pfam" id="PF13419">
    <property type="entry name" value="HAD_2"/>
    <property type="match status" value="1"/>
</dbReference>
<dbReference type="PANTHER" id="PTHR18901:SF38">
    <property type="entry name" value="PSEUDOURIDINE-5'-PHOSPHATASE"/>
    <property type="match status" value="1"/>
</dbReference>
<dbReference type="CDD" id="cd07505">
    <property type="entry name" value="HAD_BPGM-like"/>
    <property type="match status" value="1"/>
</dbReference>
<dbReference type="SFLD" id="SFLDS00003">
    <property type="entry name" value="Haloacid_Dehalogenase"/>
    <property type="match status" value="1"/>
</dbReference>
<reference evidence="1" key="2">
    <citation type="submission" date="2021-04" db="EMBL/GenBank/DDBJ databases">
        <authorList>
            <person name="Gilroy R."/>
        </authorList>
    </citation>
    <scope>NUCLEOTIDE SEQUENCE</scope>
    <source>
        <strain evidence="1">ChiSjej1B19-5720</strain>
    </source>
</reference>
<dbReference type="InterPro" id="IPR041492">
    <property type="entry name" value="HAD_2"/>
</dbReference>
<dbReference type="SFLD" id="SFLDG01129">
    <property type="entry name" value="C1.5:_HAD__Beta-PGM__Phosphata"/>
    <property type="match status" value="1"/>
</dbReference>
<dbReference type="InterPro" id="IPR023214">
    <property type="entry name" value="HAD_sf"/>
</dbReference>
<dbReference type="PRINTS" id="PR00413">
    <property type="entry name" value="HADHALOGNASE"/>
</dbReference>
<dbReference type="NCBIfam" id="TIGR01549">
    <property type="entry name" value="HAD-SF-IA-v1"/>
    <property type="match status" value="1"/>
</dbReference>
<dbReference type="InterPro" id="IPR006439">
    <property type="entry name" value="HAD-SF_hydro_IA"/>
</dbReference>
<proteinExistence type="predicted"/>
<evidence type="ECO:0000313" key="1">
    <source>
        <dbReference type="EMBL" id="HJB29032.1"/>
    </source>
</evidence>
<dbReference type="SFLD" id="SFLDG01135">
    <property type="entry name" value="C1.5.6:_HAD__Beta-PGM__Phospha"/>
    <property type="match status" value="1"/>
</dbReference>
<dbReference type="PANTHER" id="PTHR18901">
    <property type="entry name" value="2-DEOXYGLUCOSE-6-PHOSPHATE PHOSPHATASE 2"/>
    <property type="match status" value="1"/>
</dbReference>